<keyword evidence="3" id="KW-1185">Reference proteome</keyword>
<name>A0ABW6AZZ5_9SPHI</name>
<protein>
    <submittedName>
        <fullName evidence="2">Primase-helicase family protein</fullName>
    </submittedName>
</protein>
<gene>
    <name evidence="2" type="ORF">ACFS6J_13445</name>
</gene>
<feature type="region of interest" description="Disordered" evidence="1">
    <location>
        <begin position="929"/>
        <end position="948"/>
    </location>
</feature>
<evidence type="ECO:0000256" key="1">
    <source>
        <dbReference type="SAM" id="MobiDB-lite"/>
    </source>
</evidence>
<dbReference type="Gene3D" id="3.40.1360.10">
    <property type="match status" value="1"/>
</dbReference>
<reference evidence="3" key="1">
    <citation type="journal article" date="2019" name="Int. J. Syst. Evol. Microbiol.">
        <title>The Global Catalogue of Microorganisms (GCM) 10K type strain sequencing project: providing services to taxonomists for standard genome sequencing and annotation.</title>
        <authorList>
            <consortium name="The Broad Institute Genomics Platform"/>
            <consortium name="The Broad Institute Genome Sequencing Center for Infectious Disease"/>
            <person name="Wu L."/>
            <person name="Ma J."/>
        </authorList>
    </citation>
    <scope>NUCLEOTIDE SEQUENCE [LARGE SCALE GENOMIC DNA]</scope>
    <source>
        <strain evidence="3">KCTC 23098</strain>
    </source>
</reference>
<sequence>MSDGNWVVADFGDDGRWRNGIAFAQKMERLDFGDTIKLLANRHGIASAEQVDSMFAPKFSSSDAKPDQPNGHWEFEYLDEVPESWLKILFADKVWAYIEYKYRNVAGEAERKEEVLKELREILLKQHWHALSSYTMIKDRKATKIESAEYYPIFCIEETTRKGDKDVTFRKIYQPKAAKKKNRFFYNGDFDPKFLHGLMQAEKMFQELQDEKAAEEPTEKKDDDDNEVKLEEIIYCTGGSDALNLSALGYYAVYPASEYFRMDPRLLKKLFSLAKNVYTCPDLDETGQRQNFKLCMDPEDERYLDIKVVELPAALQEHRDNYDRPCKDVRDYLKYYKAKDFRNLVKSAREFRFWDMHKAMDKNGSVKMKFGRPVYEYKLSNERVYKFLQRNGFYRHMISDDVEEFIHISGNLVQVVKAPAIKGFLVDFLRERFFPEELINLVHRSPQLNEASFSALDTIDLNFTDYEKTEQYMFFKNGTWRIDTNGIEVLKPADVKRKVWESKILPWSPTKLPPMFTITQDKETGDFDIEIHNQECLFFRFLINTSRIFWRKEFEDNLVGKSQEEQDEYHQAHRFDIAGPNLADHEIRIQKMHLMNKIYAIGYLMHRYKNPSRPWCVFSMDDKKSEDGLSHGGSGKSIFGKAVSYFKTTVNFDGRDNDLFKDKHVFERVNRQTDLLIFDDAGKYFAFERLFSIITGDLVVNPKGKSHITLTFNETGKMLISTNFTPTELSPTVLRRLLFTGFSDFYHVSNNGEYNETHQPFNDFNKNLFDDFTPNEWNLFINFMAQCCQAFLVHEKIEAPMENMNARNLQSVMGVSFLMWAESYFSEESGRRDAFVPVHVALEDYKRECGVKMITTQGFNQKVKAFAQLKNLINGPKELLNKDGRIAKYYDALEFDNRNKKWFRPGNKKTTNFYYLQTPGKELTENICDPTKGDEPPLPSVPEEQYDF</sequence>
<comment type="caution">
    <text evidence="2">The sequence shown here is derived from an EMBL/GenBank/DDBJ whole genome shotgun (WGS) entry which is preliminary data.</text>
</comment>
<evidence type="ECO:0000313" key="2">
    <source>
        <dbReference type="EMBL" id="MFD2962798.1"/>
    </source>
</evidence>
<evidence type="ECO:0000313" key="3">
    <source>
        <dbReference type="Proteomes" id="UP001597560"/>
    </source>
</evidence>
<organism evidence="2 3">
    <name type="scientific">Olivibacter jilunii</name>
    <dbReference type="NCBI Taxonomy" id="985016"/>
    <lineage>
        <taxon>Bacteria</taxon>
        <taxon>Pseudomonadati</taxon>
        <taxon>Bacteroidota</taxon>
        <taxon>Sphingobacteriia</taxon>
        <taxon>Sphingobacteriales</taxon>
        <taxon>Sphingobacteriaceae</taxon>
        <taxon>Olivibacter</taxon>
    </lineage>
</organism>
<accession>A0ABW6AZZ5</accession>
<dbReference type="EMBL" id="JBHUPA010000007">
    <property type="protein sequence ID" value="MFD2962798.1"/>
    <property type="molecule type" value="Genomic_DNA"/>
</dbReference>
<dbReference type="Proteomes" id="UP001597560">
    <property type="component" value="Unassembled WGS sequence"/>
</dbReference>
<proteinExistence type="predicted"/>